<proteinExistence type="predicted"/>
<comment type="caution">
    <text evidence="1">The sequence shown here is derived from an EMBL/GenBank/DDBJ whole genome shotgun (WGS) entry which is preliminary data.</text>
</comment>
<evidence type="ECO:0008006" key="3">
    <source>
        <dbReference type="Google" id="ProtNLM"/>
    </source>
</evidence>
<reference evidence="2" key="1">
    <citation type="journal article" date="2019" name="Int. J. Syst. Evol. Microbiol.">
        <title>The Global Catalogue of Microorganisms (GCM) 10K type strain sequencing project: providing services to taxonomists for standard genome sequencing and annotation.</title>
        <authorList>
            <consortium name="The Broad Institute Genomics Platform"/>
            <consortium name="The Broad Institute Genome Sequencing Center for Infectious Disease"/>
            <person name="Wu L."/>
            <person name="Ma J."/>
        </authorList>
    </citation>
    <scope>NUCLEOTIDE SEQUENCE [LARGE SCALE GENOMIC DNA]</scope>
    <source>
        <strain evidence="2">CCUG 53903</strain>
    </source>
</reference>
<name>A0ABW1DCT7_9ACTN</name>
<dbReference type="Proteomes" id="UP001596058">
    <property type="component" value="Unassembled WGS sequence"/>
</dbReference>
<sequence>MSTGRIYTVPWTGTVTNAGGNTDLWEISPADDLPCKIRGIRLGQTSELGDTAEESLRITIRRFRATVTSGSGGSSGAPEEVGRSNQTPSFAVEVNNTTVATTSGDNEVIEEIAWNIRNSPFEIWYPDPRFSPAAIQGEALLIRCESTVADDLTFAGTLWIEEG</sequence>
<dbReference type="EMBL" id="JBHSPA010000114">
    <property type="protein sequence ID" value="MFC5834663.1"/>
    <property type="molecule type" value="Genomic_DNA"/>
</dbReference>
<accession>A0ABW1DCT7</accession>
<evidence type="ECO:0000313" key="2">
    <source>
        <dbReference type="Proteomes" id="UP001596058"/>
    </source>
</evidence>
<keyword evidence="2" id="KW-1185">Reference proteome</keyword>
<organism evidence="1 2">
    <name type="scientific">Nonomuraea insulae</name>
    <dbReference type="NCBI Taxonomy" id="1616787"/>
    <lineage>
        <taxon>Bacteria</taxon>
        <taxon>Bacillati</taxon>
        <taxon>Actinomycetota</taxon>
        <taxon>Actinomycetes</taxon>
        <taxon>Streptosporangiales</taxon>
        <taxon>Streptosporangiaceae</taxon>
        <taxon>Nonomuraea</taxon>
    </lineage>
</organism>
<protein>
    <recommendedName>
        <fullName evidence="3">Minor tail protein</fullName>
    </recommendedName>
</protein>
<dbReference type="RefSeq" id="WP_379524077.1">
    <property type="nucleotide sequence ID" value="NZ_JBHSPA010000114.1"/>
</dbReference>
<gene>
    <name evidence="1" type="ORF">ACFPZ3_63395</name>
</gene>
<evidence type="ECO:0000313" key="1">
    <source>
        <dbReference type="EMBL" id="MFC5834663.1"/>
    </source>
</evidence>